<dbReference type="PANTHER" id="PTHR13774:SF39">
    <property type="entry name" value="BIOSYNTHESIS PROTEIN, PUTATIVE-RELATED"/>
    <property type="match status" value="1"/>
</dbReference>
<accession>A0A542UKI3</accession>
<evidence type="ECO:0000256" key="3">
    <source>
        <dbReference type="SAM" id="MobiDB-lite"/>
    </source>
</evidence>
<sequence length="323" mass="32659">MPDDTTADDTTAHDTTAHDDTSGDSPLTATIVHACVRDGMGGSPTAVLPDTGLDGVARRAVPGLAGTSHAVFVGTGDAGAEGPEVTLRFFTATGELPACGHGTVAALAYLAERAGGREHRTALRTRERAFTGRTVRANGRLRAEFALGPVDLRAPGPGEAEPVLDALGPAAWAPSALVRVASVGRPRLLVPVATRARLAALAPDFGRLRAACDRSGLLGCCVYTEPTDEGRLAARMFAPSIGVPEDIANANSTGCLAAHLAGRGLTGVTADLGDALGSPSTVTAAAGPPSRNPAVRRVRVGGAAIVAGTVRLPLRRGPGVTGR</sequence>
<evidence type="ECO:0000313" key="4">
    <source>
        <dbReference type="EMBL" id="TQK99593.1"/>
    </source>
</evidence>
<feature type="region of interest" description="Disordered" evidence="3">
    <location>
        <begin position="1"/>
        <end position="26"/>
    </location>
</feature>
<dbReference type="RefSeq" id="WP_079049029.1">
    <property type="nucleotide sequence ID" value="NZ_JBPJFI010000001.1"/>
</dbReference>
<organism evidence="4 5">
    <name type="scientific">Streptomyces puniciscabiei</name>
    <dbReference type="NCBI Taxonomy" id="164348"/>
    <lineage>
        <taxon>Bacteria</taxon>
        <taxon>Bacillati</taxon>
        <taxon>Actinomycetota</taxon>
        <taxon>Actinomycetes</taxon>
        <taxon>Kitasatosporales</taxon>
        <taxon>Streptomycetaceae</taxon>
        <taxon>Streptomyces</taxon>
    </lineage>
</organism>
<dbReference type="Proteomes" id="UP000318103">
    <property type="component" value="Unassembled WGS sequence"/>
</dbReference>
<dbReference type="Pfam" id="PF02567">
    <property type="entry name" value="PhzC-PhzF"/>
    <property type="match status" value="1"/>
</dbReference>
<comment type="caution">
    <text evidence="4">The sequence shown here is derived from an EMBL/GenBank/DDBJ whole genome shotgun (WGS) entry which is preliminary data.</text>
</comment>
<dbReference type="InterPro" id="IPR003719">
    <property type="entry name" value="Phenazine_PhzF-like"/>
</dbReference>
<dbReference type="PIRSF" id="PIRSF016184">
    <property type="entry name" value="PhzC_PhzF"/>
    <property type="match status" value="1"/>
</dbReference>
<name>A0A542UKI3_9ACTN</name>
<proteinExistence type="inferred from homology"/>
<dbReference type="OrthoDB" id="9788221at2"/>
<dbReference type="SUPFAM" id="SSF54506">
    <property type="entry name" value="Diaminopimelate epimerase-like"/>
    <property type="match status" value="1"/>
</dbReference>
<keyword evidence="5" id="KW-1185">Reference proteome</keyword>
<protein>
    <submittedName>
        <fullName evidence="4">PhzF family phenazine biosynthesis protein</fullName>
    </submittedName>
</protein>
<feature type="compositionally biased region" description="Basic and acidic residues" evidence="3">
    <location>
        <begin position="10"/>
        <end position="21"/>
    </location>
</feature>
<evidence type="ECO:0000256" key="1">
    <source>
        <dbReference type="ARBA" id="ARBA00008270"/>
    </source>
</evidence>
<evidence type="ECO:0000256" key="2">
    <source>
        <dbReference type="ARBA" id="ARBA00023235"/>
    </source>
</evidence>
<keyword evidence="2" id="KW-0413">Isomerase</keyword>
<gene>
    <name evidence="4" type="ORF">FB563_4671</name>
</gene>
<dbReference type="AlphaFoldDB" id="A0A542UKI3"/>
<dbReference type="GO" id="GO:0016853">
    <property type="term" value="F:isomerase activity"/>
    <property type="evidence" value="ECO:0007669"/>
    <property type="project" value="UniProtKB-KW"/>
</dbReference>
<reference evidence="4 5" key="1">
    <citation type="submission" date="2019-06" db="EMBL/GenBank/DDBJ databases">
        <title>Sequencing the genomes of 1000 actinobacteria strains.</title>
        <authorList>
            <person name="Klenk H.-P."/>
        </authorList>
    </citation>
    <scope>NUCLEOTIDE SEQUENCE [LARGE SCALE GENOMIC DNA]</scope>
    <source>
        <strain evidence="4 5">DSM 41929</strain>
    </source>
</reference>
<dbReference type="EMBL" id="VFNX01000001">
    <property type="protein sequence ID" value="TQK99593.1"/>
    <property type="molecule type" value="Genomic_DNA"/>
</dbReference>
<comment type="similarity">
    <text evidence="1">Belongs to the PhzF family.</text>
</comment>
<evidence type="ECO:0000313" key="5">
    <source>
        <dbReference type="Proteomes" id="UP000318103"/>
    </source>
</evidence>
<dbReference type="GO" id="GO:0005737">
    <property type="term" value="C:cytoplasm"/>
    <property type="evidence" value="ECO:0007669"/>
    <property type="project" value="TreeGrafter"/>
</dbReference>
<dbReference type="PANTHER" id="PTHR13774">
    <property type="entry name" value="PHENAZINE BIOSYNTHESIS PROTEIN"/>
    <property type="match status" value="1"/>
</dbReference>
<dbReference type="Gene3D" id="3.10.310.10">
    <property type="entry name" value="Diaminopimelate Epimerase, Chain A, domain 1"/>
    <property type="match status" value="2"/>
</dbReference>